<sequence length="52" mass="6036">MFYSPTRTNTFTKKQRRLQLAPFLPSYQRTSTTPRRLLASCPREMASLSQGN</sequence>
<dbReference type="Proteomes" id="UP001154282">
    <property type="component" value="Unassembled WGS sequence"/>
</dbReference>
<protein>
    <submittedName>
        <fullName evidence="1">Uncharacterized protein</fullName>
    </submittedName>
</protein>
<comment type="caution">
    <text evidence="1">The sequence shown here is derived from an EMBL/GenBank/DDBJ whole genome shotgun (WGS) entry which is preliminary data.</text>
</comment>
<evidence type="ECO:0000313" key="2">
    <source>
        <dbReference type="Proteomes" id="UP001154282"/>
    </source>
</evidence>
<gene>
    <name evidence="1" type="ORF">LITE_LOCUS11553</name>
</gene>
<reference evidence="1" key="1">
    <citation type="submission" date="2022-08" db="EMBL/GenBank/DDBJ databases">
        <authorList>
            <person name="Gutierrez-Valencia J."/>
        </authorList>
    </citation>
    <scope>NUCLEOTIDE SEQUENCE</scope>
</reference>
<organism evidence="1 2">
    <name type="scientific">Linum tenue</name>
    <dbReference type="NCBI Taxonomy" id="586396"/>
    <lineage>
        <taxon>Eukaryota</taxon>
        <taxon>Viridiplantae</taxon>
        <taxon>Streptophyta</taxon>
        <taxon>Embryophyta</taxon>
        <taxon>Tracheophyta</taxon>
        <taxon>Spermatophyta</taxon>
        <taxon>Magnoliopsida</taxon>
        <taxon>eudicotyledons</taxon>
        <taxon>Gunneridae</taxon>
        <taxon>Pentapetalae</taxon>
        <taxon>rosids</taxon>
        <taxon>fabids</taxon>
        <taxon>Malpighiales</taxon>
        <taxon>Linaceae</taxon>
        <taxon>Linum</taxon>
    </lineage>
</organism>
<keyword evidence="2" id="KW-1185">Reference proteome</keyword>
<name>A0AAV0IZB1_9ROSI</name>
<dbReference type="AlphaFoldDB" id="A0AAV0IZB1"/>
<dbReference type="EMBL" id="CAMGYJ010000004">
    <property type="protein sequence ID" value="CAI0402349.1"/>
    <property type="molecule type" value="Genomic_DNA"/>
</dbReference>
<proteinExistence type="predicted"/>
<evidence type="ECO:0000313" key="1">
    <source>
        <dbReference type="EMBL" id="CAI0402349.1"/>
    </source>
</evidence>
<accession>A0AAV0IZB1</accession>